<proteinExistence type="inferred from homology"/>
<protein>
    <recommendedName>
        <fullName evidence="5">Sulfotransferase</fullName>
        <ecNumber evidence="5">2.8.2.-</ecNumber>
    </recommendedName>
</protein>
<dbReference type="InterPro" id="IPR027417">
    <property type="entry name" value="P-loop_NTPase"/>
</dbReference>
<reference evidence="7" key="1">
    <citation type="submission" date="2023-09" db="UniProtKB">
        <authorList>
            <consortium name="Ensembl"/>
        </authorList>
    </citation>
    <scope>IDENTIFICATION</scope>
</reference>
<organism evidence="7">
    <name type="scientific">Castor canadensis</name>
    <name type="common">American beaver</name>
    <dbReference type="NCBI Taxonomy" id="51338"/>
    <lineage>
        <taxon>Eukaryota</taxon>
        <taxon>Metazoa</taxon>
        <taxon>Chordata</taxon>
        <taxon>Craniata</taxon>
        <taxon>Vertebrata</taxon>
        <taxon>Euteleostomi</taxon>
        <taxon>Mammalia</taxon>
        <taxon>Eutheria</taxon>
        <taxon>Euarchontoglires</taxon>
        <taxon>Glires</taxon>
        <taxon>Rodentia</taxon>
        <taxon>Castorimorpha</taxon>
        <taxon>Castoridae</taxon>
        <taxon>Castor</taxon>
    </lineage>
</organism>
<evidence type="ECO:0000256" key="5">
    <source>
        <dbReference type="RuleBase" id="RU361155"/>
    </source>
</evidence>
<sequence length="275" mass="32170">MYDDYLWIEGIPFLCVWFKPEIIREVLSYPKSGTNWLVQILCLICTKGDPKWVQSVSVWGTHHGVESGVGFELLKNMEGRRFTATHLPFQLFPKSFLSSKAKVIYLIRNPRNVAVSGYFFWKKLNVCKIAKSWDEYFEWFIQGKGDFVNYWFEHTRGWMSMRERENFLVLSYEELKKDTKGSIQKTCQFLGKKLEPEEPDLVLKYGSFASMKENNKSNFSILKKDSNDPAILMRKGGKSEVFNKLFQEKMAGFPPGMFPWEECSQTSRSYVNTDI</sequence>
<accession>A0A8C0VYX7</accession>
<dbReference type="GO" id="GO:0005737">
    <property type="term" value="C:cytoplasm"/>
    <property type="evidence" value="ECO:0007669"/>
    <property type="project" value="UniProtKB-SubCell"/>
</dbReference>
<evidence type="ECO:0000256" key="2">
    <source>
        <dbReference type="ARBA" id="ARBA00005771"/>
    </source>
</evidence>
<dbReference type="SUPFAM" id="SSF52540">
    <property type="entry name" value="P-loop containing nucleoside triphosphate hydrolases"/>
    <property type="match status" value="1"/>
</dbReference>
<keyword evidence="4 5" id="KW-0808">Transferase</keyword>
<dbReference type="EC" id="2.8.2.-" evidence="5"/>
<keyword evidence="3" id="KW-0963">Cytoplasm</keyword>
<dbReference type="Gene3D" id="3.40.50.300">
    <property type="entry name" value="P-loop containing nucleotide triphosphate hydrolases"/>
    <property type="match status" value="1"/>
</dbReference>
<evidence type="ECO:0000256" key="4">
    <source>
        <dbReference type="ARBA" id="ARBA00022679"/>
    </source>
</evidence>
<name>A0A8C0VYX7_CASCN</name>
<feature type="domain" description="Sulfotransferase" evidence="6">
    <location>
        <begin position="26"/>
        <end position="239"/>
    </location>
</feature>
<comment type="similarity">
    <text evidence="2 5">Belongs to the sulfotransferase 1 family.</text>
</comment>
<evidence type="ECO:0000259" key="6">
    <source>
        <dbReference type="Pfam" id="PF00685"/>
    </source>
</evidence>
<dbReference type="AlphaFoldDB" id="A0A8C0VYX7"/>
<comment type="subcellular location">
    <subcellularLocation>
        <location evidence="1">Cytoplasm</location>
    </subcellularLocation>
</comment>
<dbReference type="InterPro" id="IPR000863">
    <property type="entry name" value="Sulfotransferase_dom"/>
</dbReference>
<evidence type="ECO:0000256" key="1">
    <source>
        <dbReference type="ARBA" id="ARBA00004496"/>
    </source>
</evidence>
<evidence type="ECO:0000256" key="3">
    <source>
        <dbReference type="ARBA" id="ARBA00022490"/>
    </source>
</evidence>
<dbReference type="Ensembl" id="ENSCCNT00000004053.1">
    <property type="protein sequence ID" value="ENSCCNP00000003062.1"/>
    <property type="gene ID" value="ENSCCNG00000002841.1"/>
</dbReference>
<dbReference type="GO" id="GO:0008146">
    <property type="term" value="F:sulfotransferase activity"/>
    <property type="evidence" value="ECO:0007669"/>
    <property type="project" value="InterPro"/>
</dbReference>
<dbReference type="PANTHER" id="PTHR11783">
    <property type="entry name" value="SULFOTRANSFERASE SULT"/>
    <property type="match status" value="1"/>
</dbReference>
<dbReference type="Pfam" id="PF00685">
    <property type="entry name" value="Sulfotransfer_1"/>
    <property type="match status" value="1"/>
</dbReference>
<evidence type="ECO:0000313" key="7">
    <source>
        <dbReference type="Ensembl" id="ENSCCNP00000003062.1"/>
    </source>
</evidence>